<dbReference type="GO" id="GO:0005743">
    <property type="term" value="C:mitochondrial inner membrane"/>
    <property type="evidence" value="ECO:0007669"/>
    <property type="project" value="UniProtKB-SubCell"/>
</dbReference>
<dbReference type="CDD" id="cd00310">
    <property type="entry name" value="ATP-synt_Fo_a_6"/>
    <property type="match status" value="1"/>
</dbReference>
<dbReference type="HAMAP" id="MF_01393">
    <property type="entry name" value="ATP_synth_a_bact"/>
    <property type="match status" value="1"/>
</dbReference>
<evidence type="ECO:0000256" key="13">
    <source>
        <dbReference type="SAM" id="Phobius"/>
    </source>
</evidence>
<feature type="transmembrane region" description="Helical" evidence="13">
    <location>
        <begin position="287"/>
        <end position="308"/>
    </location>
</feature>
<keyword evidence="8 13" id="KW-1133">Transmembrane helix</keyword>
<keyword evidence="5" id="KW-0138">CF(0)</keyword>
<dbReference type="GeneID" id="32891583"/>
<reference evidence="14" key="1">
    <citation type="submission" date="2016-12" db="EMBL/GenBank/DDBJ databases">
        <title>Phyllopsora coralina full mitochondrial genome.</title>
        <authorList>
            <person name="Hansen A.W."/>
            <person name="Keepers K.G."/>
            <person name="Pogoda C.S."/>
            <person name="Tripp E.A."/>
            <person name="Lendemer J.C."/>
            <person name="Kane N.C."/>
        </authorList>
    </citation>
    <scope>NUCLEOTIDE SEQUENCE</scope>
</reference>
<evidence type="ECO:0000256" key="5">
    <source>
        <dbReference type="ARBA" id="ARBA00022547"/>
    </source>
</evidence>
<dbReference type="GO" id="GO:0045259">
    <property type="term" value="C:proton-transporting ATP synthase complex"/>
    <property type="evidence" value="ECO:0007669"/>
    <property type="project" value="UniProtKB-KW"/>
</dbReference>
<feature type="transmembrane region" description="Helical" evidence="13">
    <location>
        <begin position="372"/>
        <end position="395"/>
    </location>
</feature>
<dbReference type="InterPro" id="IPR045083">
    <property type="entry name" value="ATP_synth_F0_asu_bact/mt"/>
</dbReference>
<dbReference type="NCBIfam" id="TIGR01131">
    <property type="entry name" value="ATP_synt_6_or_A"/>
    <property type="match status" value="1"/>
</dbReference>
<keyword evidence="14" id="KW-0496">Mitochondrion</keyword>
<proteinExistence type="inferred from homology"/>
<geneLocation type="mitochondrion" evidence="14"/>
<dbReference type="InterPro" id="IPR000568">
    <property type="entry name" value="ATP_synth_F0_asu"/>
</dbReference>
<evidence type="ECO:0000256" key="9">
    <source>
        <dbReference type="ARBA" id="ARBA00023065"/>
    </source>
</evidence>
<evidence type="ECO:0000256" key="3">
    <source>
        <dbReference type="ARBA" id="ARBA00021312"/>
    </source>
</evidence>
<evidence type="ECO:0000256" key="7">
    <source>
        <dbReference type="ARBA" id="ARBA00022781"/>
    </source>
</evidence>
<sequence length="448" mass="50963">MSVHCLLWFYIKMFFWEIITNISIIRIVKNLYMSVICTTHNIIFNMKSYSCSTRQLKTFIVFSLISAVIFLPLSVIYDNMNTLICEQPSPYIEDNLFWKIEQTATNSWDVLFRNVNIRYQITSNDRIGDFQNQNFRLRQIDPNAYTGQNGLVDHIRVSNNIGDVVMAHFNSIQRGEFHPNIANVINPNAHGNIINMGINSPLDQFLIREYITVFFAILNNFKFSFTNIGFYLTIAAFSGSALNLVATNFNRIVSNLWSVSQESIYATIHGIVINQINAVKGQTYFPFIYVLFIFILVSNLMGMVPYSFSSTSHFILTFFISFTVVIGSTFLGFQSHLLKFFSILVPSGCPLPLLPLLVLIEFISYLARNVSLGLRLAANILSGHMLLNILSGFVYNIMKSGFIYFLISLIPLTFIMAFSALEIGISFIQAQVFSVLSSSYIKDGLELH</sequence>
<evidence type="ECO:0000256" key="4">
    <source>
        <dbReference type="ARBA" id="ARBA00022448"/>
    </source>
</evidence>
<keyword evidence="4" id="KW-0813">Transport</keyword>
<dbReference type="PROSITE" id="PS00449">
    <property type="entry name" value="ATPASE_A"/>
    <property type="match status" value="1"/>
</dbReference>
<feature type="transmembrane region" description="Helical" evidence="13">
    <location>
        <begin position="228"/>
        <end position="246"/>
    </location>
</feature>
<feature type="transmembrane region" description="Helical" evidence="13">
    <location>
        <begin position="402"/>
        <end position="428"/>
    </location>
</feature>
<keyword evidence="6 13" id="KW-0812">Transmembrane</keyword>
<dbReference type="PRINTS" id="PR00123">
    <property type="entry name" value="ATPASEA"/>
</dbReference>
<gene>
    <name evidence="14" type="primary">atp6</name>
</gene>
<evidence type="ECO:0000256" key="10">
    <source>
        <dbReference type="ARBA" id="ARBA00023136"/>
    </source>
</evidence>
<dbReference type="GO" id="GO:0046933">
    <property type="term" value="F:proton-transporting ATP synthase activity, rotational mechanism"/>
    <property type="evidence" value="ECO:0007669"/>
    <property type="project" value="TreeGrafter"/>
</dbReference>
<dbReference type="InterPro" id="IPR023011">
    <property type="entry name" value="ATP_synth_F0_asu_AS"/>
</dbReference>
<name>A0A1X9Q0V3_9LECA</name>
<dbReference type="FunFam" id="1.20.120.220:FF:000003">
    <property type="entry name" value="ATP synthase subunit a"/>
    <property type="match status" value="1"/>
</dbReference>
<feature type="transmembrane region" description="Helical" evidence="13">
    <location>
        <begin position="340"/>
        <end position="366"/>
    </location>
</feature>
<dbReference type="RefSeq" id="YP_009370105.1">
    <property type="nucleotide sequence ID" value="NC_034779.1"/>
</dbReference>
<keyword evidence="7" id="KW-0375">Hydrogen ion transport</keyword>
<dbReference type="PANTHER" id="PTHR11410">
    <property type="entry name" value="ATP SYNTHASE SUBUNIT A"/>
    <property type="match status" value="1"/>
</dbReference>
<comment type="subcellular location">
    <subcellularLocation>
        <location evidence="1 12">Mitochondrion inner membrane</location>
        <topology evidence="1 12">Multi-pass membrane protein</topology>
    </subcellularLocation>
</comment>
<keyword evidence="11" id="KW-0066">ATP synthesis</keyword>
<dbReference type="EMBL" id="KY364635">
    <property type="protein sequence ID" value="ARQ15979.1"/>
    <property type="molecule type" value="Genomic_DNA"/>
</dbReference>
<keyword evidence="9" id="KW-0406">Ion transport</keyword>
<dbReference type="Gene3D" id="1.20.120.220">
    <property type="entry name" value="ATP synthase, F0 complex, subunit A"/>
    <property type="match status" value="1"/>
</dbReference>
<feature type="transmembrane region" description="Helical" evidence="13">
    <location>
        <begin position="314"/>
        <end position="333"/>
    </location>
</feature>
<comment type="similarity">
    <text evidence="2">Belongs to the ATPase A chain family.</text>
</comment>
<accession>A0A1X9Q0V3</accession>
<evidence type="ECO:0000313" key="14">
    <source>
        <dbReference type="EMBL" id="ARQ15979.1"/>
    </source>
</evidence>
<evidence type="ECO:0000256" key="1">
    <source>
        <dbReference type="ARBA" id="ARBA00004448"/>
    </source>
</evidence>
<feature type="transmembrane region" description="Helical" evidence="13">
    <location>
        <begin position="56"/>
        <end position="77"/>
    </location>
</feature>
<organism evidence="14">
    <name type="scientific">Phyllopsora corallina</name>
    <dbReference type="NCBI Taxonomy" id="1986077"/>
    <lineage>
        <taxon>Eukaryota</taxon>
        <taxon>Fungi</taxon>
        <taxon>Dikarya</taxon>
        <taxon>Ascomycota</taxon>
        <taxon>Pezizomycotina</taxon>
        <taxon>Lecanoromycetes</taxon>
        <taxon>OSLEUM clade</taxon>
        <taxon>Lecanoromycetidae</taxon>
        <taxon>Lecanorales</taxon>
        <taxon>Lecanorineae</taxon>
        <taxon>Ramalinaceae</taxon>
        <taxon>Phyllopsora</taxon>
    </lineage>
</organism>
<evidence type="ECO:0000256" key="12">
    <source>
        <dbReference type="RuleBase" id="RU004450"/>
    </source>
</evidence>
<dbReference type="Pfam" id="PF00119">
    <property type="entry name" value="ATP-synt_A"/>
    <property type="match status" value="1"/>
</dbReference>
<keyword evidence="10 13" id="KW-0472">Membrane</keyword>
<dbReference type="AlphaFoldDB" id="A0A1X9Q0V3"/>
<evidence type="ECO:0000256" key="6">
    <source>
        <dbReference type="ARBA" id="ARBA00022692"/>
    </source>
</evidence>
<protein>
    <recommendedName>
        <fullName evidence="3 12">ATP synthase subunit a</fullName>
    </recommendedName>
</protein>
<dbReference type="SUPFAM" id="SSF81336">
    <property type="entry name" value="F1F0 ATP synthase subunit A"/>
    <property type="match status" value="1"/>
</dbReference>
<dbReference type="PANTHER" id="PTHR11410:SF0">
    <property type="entry name" value="ATP SYNTHASE SUBUNIT A"/>
    <property type="match status" value="1"/>
</dbReference>
<evidence type="ECO:0000256" key="11">
    <source>
        <dbReference type="ARBA" id="ARBA00023310"/>
    </source>
</evidence>
<dbReference type="InterPro" id="IPR035908">
    <property type="entry name" value="F0_ATP_A_sf"/>
</dbReference>
<evidence type="ECO:0000256" key="8">
    <source>
        <dbReference type="ARBA" id="ARBA00022989"/>
    </source>
</evidence>
<evidence type="ECO:0000256" key="2">
    <source>
        <dbReference type="ARBA" id="ARBA00006810"/>
    </source>
</evidence>